<keyword evidence="4" id="KW-1185">Reference proteome</keyword>
<dbReference type="GO" id="GO:0031930">
    <property type="term" value="P:mitochondria-nucleus signaling pathway"/>
    <property type="evidence" value="ECO:0007669"/>
    <property type="project" value="TreeGrafter"/>
</dbReference>
<dbReference type="AlphaFoldDB" id="A0A9P5TMR2"/>
<dbReference type="GO" id="GO:0006808">
    <property type="term" value="P:regulation of nitrogen utilization"/>
    <property type="evidence" value="ECO:0007669"/>
    <property type="project" value="TreeGrafter"/>
</dbReference>
<accession>A0A9P5TMR2</accession>
<name>A0A9P5TMR2_GYMJU</name>
<evidence type="ECO:0000313" key="3">
    <source>
        <dbReference type="EMBL" id="KAF8901522.1"/>
    </source>
</evidence>
<proteinExistence type="predicted"/>
<gene>
    <name evidence="3" type="ORF">CPB84DRAFT_1777530</name>
</gene>
<protein>
    <recommendedName>
        <fullName evidence="2">DUF3295 domain-containing protein</fullName>
    </recommendedName>
</protein>
<reference evidence="3" key="1">
    <citation type="submission" date="2020-11" db="EMBL/GenBank/DDBJ databases">
        <authorList>
            <consortium name="DOE Joint Genome Institute"/>
            <person name="Ahrendt S."/>
            <person name="Riley R."/>
            <person name="Andreopoulos W."/>
            <person name="LaButti K."/>
            <person name="Pangilinan J."/>
            <person name="Ruiz-duenas F.J."/>
            <person name="Barrasa J.M."/>
            <person name="Sanchez-Garcia M."/>
            <person name="Camarero S."/>
            <person name="Miyauchi S."/>
            <person name="Serrano A."/>
            <person name="Linde D."/>
            <person name="Babiker R."/>
            <person name="Drula E."/>
            <person name="Ayuso-Fernandez I."/>
            <person name="Pacheco R."/>
            <person name="Padilla G."/>
            <person name="Ferreira P."/>
            <person name="Barriuso J."/>
            <person name="Kellner H."/>
            <person name="Castanera R."/>
            <person name="Alfaro M."/>
            <person name="Ramirez L."/>
            <person name="Pisabarro A.G."/>
            <person name="Kuo A."/>
            <person name="Tritt A."/>
            <person name="Lipzen A."/>
            <person name="He G."/>
            <person name="Yan M."/>
            <person name="Ng V."/>
            <person name="Cullen D."/>
            <person name="Martin F."/>
            <person name="Rosso M.-N."/>
            <person name="Henrissat B."/>
            <person name="Hibbett D."/>
            <person name="Martinez A.T."/>
            <person name="Grigoriev I.V."/>
        </authorList>
    </citation>
    <scope>NUCLEOTIDE SEQUENCE</scope>
    <source>
        <strain evidence="3">AH 44721</strain>
    </source>
</reference>
<dbReference type="InterPro" id="IPR021711">
    <property type="entry name" value="DUF3295"/>
</dbReference>
<sequence length="446" mass="49672">MTDDEAEDQLTRQREQLPRKPQKQPVYLLAAQSRSYPDRPGGRIEQRVLHHQVNTIDKDVLEVRRQRDIFVKLPASSFQGLGKSTSRNESLLTQLMNPDPEVVPAYNQPRHEFRSNEIRVGSRVNIAPIKPVMPATTTQSALAIDKGNAEGKKPSHRFNASHPDLQRNKSVTATPLSLPVLAGRVSIKAPPSIDLSSTMPIDVHGLSEEEAELEIQVSKSAVQDKLKVLTRQQGIVPNIRNADANPAISHASHGDDDNVPQWAKISLPPQHLSTSNRSQGQTQNRRLRKDLRFVELGYERLSNNQTAISIPLDYPYDLPITAPPSTPRTTRRLMLSTELPESLRRNLLWERQVNKVNSTSLKRSGSGGGSNYSVLADHKSLTASPSIAQLDANGTDMPDNFKNDDAESRRTAGGLGEQDRLERGEKKGKVATRSKSWVNDYHYSGW</sequence>
<organism evidence="3 4">
    <name type="scientific">Gymnopilus junonius</name>
    <name type="common">Spectacular rustgill mushroom</name>
    <name type="synonym">Gymnopilus spectabilis subsp. junonius</name>
    <dbReference type="NCBI Taxonomy" id="109634"/>
    <lineage>
        <taxon>Eukaryota</taxon>
        <taxon>Fungi</taxon>
        <taxon>Dikarya</taxon>
        <taxon>Basidiomycota</taxon>
        <taxon>Agaricomycotina</taxon>
        <taxon>Agaricomycetes</taxon>
        <taxon>Agaricomycetidae</taxon>
        <taxon>Agaricales</taxon>
        <taxon>Agaricineae</taxon>
        <taxon>Hymenogastraceae</taxon>
        <taxon>Gymnopilus</taxon>
    </lineage>
</organism>
<evidence type="ECO:0000259" key="2">
    <source>
        <dbReference type="Pfam" id="PF11702"/>
    </source>
</evidence>
<feature type="compositionally biased region" description="Basic and acidic residues" evidence="1">
    <location>
        <begin position="399"/>
        <end position="410"/>
    </location>
</feature>
<dbReference type="OrthoDB" id="515401at2759"/>
<dbReference type="PANTHER" id="PTHR28014">
    <property type="entry name" value="NEGATIVE REGULATOR OF RAS-CAMP PATHWAY"/>
    <property type="match status" value="1"/>
</dbReference>
<feature type="domain" description="DUF3295" evidence="2">
    <location>
        <begin position="325"/>
        <end position="364"/>
    </location>
</feature>
<comment type="caution">
    <text evidence="3">The sequence shown here is derived from an EMBL/GenBank/DDBJ whole genome shotgun (WGS) entry which is preliminary data.</text>
</comment>
<feature type="compositionally biased region" description="Basic and acidic residues" evidence="1">
    <location>
        <begin position="9"/>
        <end position="18"/>
    </location>
</feature>
<feature type="region of interest" description="Disordered" evidence="1">
    <location>
        <begin position="1"/>
        <end position="26"/>
    </location>
</feature>
<dbReference type="Pfam" id="PF11702">
    <property type="entry name" value="DUF3295"/>
    <property type="match status" value="1"/>
</dbReference>
<dbReference type="InterPro" id="IPR053043">
    <property type="entry name" value="Ras-cAMP_regulatory"/>
</dbReference>
<dbReference type="EMBL" id="JADNYJ010000041">
    <property type="protein sequence ID" value="KAF8901522.1"/>
    <property type="molecule type" value="Genomic_DNA"/>
</dbReference>
<feature type="region of interest" description="Disordered" evidence="1">
    <location>
        <begin position="389"/>
        <end position="434"/>
    </location>
</feature>
<dbReference type="GO" id="GO:0005737">
    <property type="term" value="C:cytoplasm"/>
    <property type="evidence" value="ECO:0007669"/>
    <property type="project" value="TreeGrafter"/>
</dbReference>
<evidence type="ECO:0000313" key="4">
    <source>
        <dbReference type="Proteomes" id="UP000724874"/>
    </source>
</evidence>
<dbReference type="Proteomes" id="UP000724874">
    <property type="component" value="Unassembled WGS sequence"/>
</dbReference>
<feature type="compositionally biased region" description="Basic and acidic residues" evidence="1">
    <location>
        <begin position="417"/>
        <end position="428"/>
    </location>
</feature>
<dbReference type="GO" id="GO:0000122">
    <property type="term" value="P:negative regulation of transcription by RNA polymerase II"/>
    <property type="evidence" value="ECO:0007669"/>
    <property type="project" value="TreeGrafter"/>
</dbReference>
<evidence type="ECO:0000256" key="1">
    <source>
        <dbReference type="SAM" id="MobiDB-lite"/>
    </source>
</evidence>
<dbReference type="PANTHER" id="PTHR28014:SF1">
    <property type="entry name" value="NEGATIVE REGULATOR OF RAS-CAMP PATHWAY"/>
    <property type="match status" value="1"/>
</dbReference>